<dbReference type="Pfam" id="PF13177">
    <property type="entry name" value="DNA_pol3_delta2"/>
    <property type="match status" value="1"/>
</dbReference>
<proteinExistence type="predicted"/>
<accession>A0A6N7X2T7</accession>
<dbReference type="Proteomes" id="UP000469424">
    <property type="component" value="Unassembled WGS sequence"/>
</dbReference>
<evidence type="ECO:0000313" key="2">
    <source>
        <dbReference type="Proteomes" id="UP000469424"/>
    </source>
</evidence>
<dbReference type="EMBL" id="VUNA01000001">
    <property type="protein sequence ID" value="MST69832.1"/>
    <property type="molecule type" value="Genomic_DNA"/>
</dbReference>
<protein>
    <recommendedName>
        <fullName evidence="3">DNA polymerase-3 subunit delta</fullName>
    </recommendedName>
</protein>
<gene>
    <name evidence="1" type="ORF">FYJ65_00505</name>
</gene>
<reference evidence="1 2" key="1">
    <citation type="submission" date="2019-08" db="EMBL/GenBank/DDBJ databases">
        <title>In-depth cultivation of the pig gut microbiome towards novel bacterial diversity and tailored functional studies.</title>
        <authorList>
            <person name="Wylensek D."/>
            <person name="Hitch T.C.A."/>
            <person name="Clavel T."/>
        </authorList>
    </citation>
    <scope>NUCLEOTIDE SEQUENCE [LARGE SCALE GENOMIC DNA]</scope>
    <source>
        <strain evidence="1 2">WCA-MUC-591-APC-4B</strain>
    </source>
</reference>
<dbReference type="PANTHER" id="PTHR11669:SF8">
    <property type="entry name" value="DNA POLYMERASE III SUBUNIT DELTA"/>
    <property type="match status" value="1"/>
</dbReference>
<dbReference type="Gene3D" id="3.40.50.300">
    <property type="entry name" value="P-loop containing nucleotide triphosphate hydrolases"/>
    <property type="match status" value="1"/>
</dbReference>
<dbReference type="AlphaFoldDB" id="A0A6N7X2T7"/>
<dbReference type="GO" id="GO:0006261">
    <property type="term" value="P:DNA-templated DNA replication"/>
    <property type="evidence" value="ECO:0007669"/>
    <property type="project" value="TreeGrafter"/>
</dbReference>
<name>A0A6N7X2T7_9FIRM</name>
<evidence type="ECO:0000313" key="1">
    <source>
        <dbReference type="EMBL" id="MST69832.1"/>
    </source>
</evidence>
<dbReference type="InterPro" id="IPR027417">
    <property type="entry name" value="P-loop_NTPase"/>
</dbReference>
<comment type="caution">
    <text evidence="1">The sequence shown here is derived from an EMBL/GenBank/DDBJ whole genome shotgun (WGS) entry which is preliminary data.</text>
</comment>
<evidence type="ECO:0008006" key="3">
    <source>
        <dbReference type="Google" id="ProtNLM"/>
    </source>
</evidence>
<dbReference type="RefSeq" id="WP_154553389.1">
    <property type="nucleotide sequence ID" value="NZ_JAQXUZ010000004.1"/>
</dbReference>
<organism evidence="1 2">
    <name type="scientific">Mogibacterium kristiansenii</name>
    <dbReference type="NCBI Taxonomy" id="2606708"/>
    <lineage>
        <taxon>Bacteria</taxon>
        <taxon>Bacillati</taxon>
        <taxon>Bacillota</taxon>
        <taxon>Clostridia</taxon>
        <taxon>Peptostreptococcales</taxon>
        <taxon>Anaerovoracaceae</taxon>
        <taxon>Mogibacterium</taxon>
    </lineage>
</organism>
<dbReference type="SUPFAM" id="SSF52540">
    <property type="entry name" value="P-loop containing nucleoside triphosphate hydrolases"/>
    <property type="match status" value="1"/>
</dbReference>
<dbReference type="InterPro" id="IPR050238">
    <property type="entry name" value="DNA_Rep/Repair_Clamp_Loader"/>
</dbReference>
<sequence length="257" mass="30063">MNVLGEIKKSLWNGRMAHAYILEAPAGETRDRLMTNILQEILCRNPNLEQRPCGLCEACRRVAAGSHEDVIYMKKSKLEEGKTKTNKVTYVMRDTEPFMDRLRLNPYGERNIGVIPDADDLKEDVQNKILKTLEEPYPGTVFFLVAENRNNLLPTIQSRCVLLRETEEPDVAETSALEEIWNQNYFFQYRKMVDKKIKTADDALKFLDVIEREAHKEHRLETVLRIEETRKDILGEFHMGGMNWKYALKRLFLEVRE</sequence>
<keyword evidence="2" id="KW-1185">Reference proteome</keyword>
<dbReference type="PANTHER" id="PTHR11669">
    <property type="entry name" value="REPLICATION FACTOR C / DNA POLYMERASE III GAMMA-TAU SUBUNIT"/>
    <property type="match status" value="1"/>
</dbReference>